<evidence type="ECO:0000313" key="4">
    <source>
        <dbReference type="Proteomes" id="UP000242592"/>
    </source>
</evidence>
<dbReference type="PANTHER" id="PTHR43143">
    <property type="entry name" value="METALLOPHOSPHOESTERASE, CALCINEURIN SUPERFAMILY"/>
    <property type="match status" value="1"/>
</dbReference>
<dbReference type="InterPro" id="IPR029052">
    <property type="entry name" value="Metallo-depent_PP-like"/>
</dbReference>
<dbReference type="AlphaFoldDB" id="A0A1M5TLP3"/>
<dbReference type="RefSeq" id="WP_073073497.1">
    <property type="nucleotide sequence ID" value="NZ_FQXN01000005.1"/>
</dbReference>
<dbReference type="GO" id="GO:0016787">
    <property type="term" value="F:hydrolase activity"/>
    <property type="evidence" value="ECO:0007669"/>
    <property type="project" value="InterPro"/>
</dbReference>
<dbReference type="InterPro" id="IPR004843">
    <property type="entry name" value="Calcineurin-like_PHP"/>
</dbReference>
<keyword evidence="1" id="KW-0812">Transmembrane</keyword>
<name>A0A1M5TLP3_9BACT</name>
<sequence length="354" mass="41602">MKKVFFTIFLLLFIISAFKVSRPFIEKKHDNNLIYNNLMKIKMTSEDFTFVVLGDNKNSVSTFEKIISKINNDPTVKFVINTGDMVFDGNPIKYDFFLKQIKKFKVPLLVVPGNHDISDNGYENYINFFGPLYYSFSIKNSYFIILNNANQTEVDPYQMLWLEKNLNFSQQYKYRFVFMHVPLFDPRFEQQPGHSMKNLKNANKLLDLFKKYKVTMLFFGHIHGFFEGNWDGVPYLITGGAGAELVGTDPNHYFYHYIKVHVSSKGVSYKIIKMNSPDFNFIDRVGAFIWLYIYSFIVINYWVLVLIITSFSLGFFILTSDSFLLFVKNSFKNFSKLTFVNLIISFFKKFKKTK</sequence>
<accession>A0A1M5TLP3</accession>
<dbReference type="EMBL" id="FQXN01000005">
    <property type="protein sequence ID" value="SHH51677.1"/>
    <property type="molecule type" value="Genomic_DNA"/>
</dbReference>
<dbReference type="PANTHER" id="PTHR43143:SF1">
    <property type="entry name" value="SERINE_THREONINE-PROTEIN PHOSPHATASE CPPED1"/>
    <property type="match status" value="1"/>
</dbReference>
<keyword evidence="1" id="KW-1133">Transmembrane helix</keyword>
<dbReference type="Proteomes" id="UP000242592">
    <property type="component" value="Unassembled WGS sequence"/>
</dbReference>
<feature type="transmembrane region" description="Helical" evidence="1">
    <location>
        <begin position="289"/>
        <end position="318"/>
    </location>
</feature>
<evidence type="ECO:0000256" key="1">
    <source>
        <dbReference type="SAM" id="Phobius"/>
    </source>
</evidence>
<organism evidence="3 4">
    <name type="scientific">Thermosipho atlanticus DSM 15807</name>
    <dbReference type="NCBI Taxonomy" id="1123380"/>
    <lineage>
        <taxon>Bacteria</taxon>
        <taxon>Thermotogati</taxon>
        <taxon>Thermotogota</taxon>
        <taxon>Thermotogae</taxon>
        <taxon>Thermotogales</taxon>
        <taxon>Fervidobacteriaceae</taxon>
        <taxon>Thermosipho</taxon>
    </lineage>
</organism>
<evidence type="ECO:0000313" key="3">
    <source>
        <dbReference type="EMBL" id="SHH51677.1"/>
    </source>
</evidence>
<feature type="domain" description="Calcineurin-like phosphoesterase" evidence="2">
    <location>
        <begin position="49"/>
        <end position="224"/>
    </location>
</feature>
<evidence type="ECO:0000259" key="2">
    <source>
        <dbReference type="Pfam" id="PF00149"/>
    </source>
</evidence>
<proteinExistence type="predicted"/>
<dbReference type="Pfam" id="PF00149">
    <property type="entry name" value="Metallophos"/>
    <property type="match status" value="1"/>
</dbReference>
<keyword evidence="1" id="KW-0472">Membrane</keyword>
<dbReference type="InterPro" id="IPR051918">
    <property type="entry name" value="STPP_CPPED1"/>
</dbReference>
<protein>
    <submittedName>
        <fullName evidence="3">Calcineurin-like phosphoesterase</fullName>
    </submittedName>
</protein>
<gene>
    <name evidence="3" type="ORF">SAMN02745199_1390</name>
</gene>
<reference evidence="4" key="1">
    <citation type="submission" date="2016-11" db="EMBL/GenBank/DDBJ databases">
        <authorList>
            <person name="Varghese N."/>
            <person name="Submissions S."/>
        </authorList>
    </citation>
    <scope>NUCLEOTIDE SEQUENCE [LARGE SCALE GENOMIC DNA]</scope>
    <source>
        <strain evidence="4">DSM 15807</strain>
    </source>
</reference>
<dbReference type="Gene3D" id="3.60.21.10">
    <property type="match status" value="1"/>
</dbReference>
<keyword evidence="4" id="KW-1185">Reference proteome</keyword>
<dbReference type="SUPFAM" id="SSF56300">
    <property type="entry name" value="Metallo-dependent phosphatases"/>
    <property type="match status" value="1"/>
</dbReference>
<dbReference type="STRING" id="1123380.SAMN02745199_1390"/>